<feature type="transmembrane region" description="Helical" evidence="6">
    <location>
        <begin position="196"/>
        <end position="217"/>
    </location>
</feature>
<comment type="similarity">
    <text evidence="2">Belongs to the major facilitator superfamily. Proton-dependent oligopeptide transporter (POT/PTR) (TC 2.A.17) family.</text>
</comment>
<name>A0AAP0EFD6_9MAGN</name>
<organism evidence="7 8">
    <name type="scientific">Stephania yunnanensis</name>
    <dbReference type="NCBI Taxonomy" id="152371"/>
    <lineage>
        <taxon>Eukaryota</taxon>
        <taxon>Viridiplantae</taxon>
        <taxon>Streptophyta</taxon>
        <taxon>Embryophyta</taxon>
        <taxon>Tracheophyta</taxon>
        <taxon>Spermatophyta</taxon>
        <taxon>Magnoliopsida</taxon>
        <taxon>Ranunculales</taxon>
        <taxon>Menispermaceae</taxon>
        <taxon>Menispermoideae</taxon>
        <taxon>Cissampelideae</taxon>
        <taxon>Stephania</taxon>
    </lineage>
</organism>
<comment type="caution">
    <text evidence="7">The sequence shown here is derived from an EMBL/GenBank/DDBJ whole genome shotgun (WGS) entry which is preliminary data.</text>
</comment>
<sequence length="579" mass="64617">MDGENETAVLEEAITGEFTQDGTVDLKGNPVRRSRTGGWTACSFIVVYEVFERMAFFGISTNLVVYLTKKLHQGTVASANNVTNWGGVALMTPLLGAYFADEHYGRYWCVVISSAIYIVGMCLLTLSVSIPKLKPYPCHKALEGCKASRSQIGLFYAALYIVALGSGGTKPNISSFGAQQFDEFEPEEKKRKLSFFNWWVFCVFIGNLLANTFLVYIQDNMSWALGYGIPTVGLAISTLIFLVGTPLYRHKVPIGNPFTTMVKVIVASLRKWRVPVPDDPQELYENIDLEDKCEKGKNRMKSTPSLRLLDKAAVRVGKDTPWMLCSVTQVEETKQVLRMIPILAATFVPSTMVAQANTLFVKQGTTLDKHIGRFEIPPASLLVFLTISILISIAIYDRLFVKVMKKWTRNPRGITLLQRMGIGLVLHVMIMVVASVTESKRLRFAKYHGLVAKGEVPSTIFVLVPQFVLMGMADAVLEGGKMEFFYDQAPESMKSLGASFFPISLGVGSFLSSIILSTLSNITKKHCSEGWILDNLNASHLDYYYAFLATLSFFNLMFFIVVARIYVYKSRDPQHDLSH</sequence>
<dbReference type="Gene3D" id="1.20.1250.20">
    <property type="entry name" value="MFS general substrate transporter like domains"/>
    <property type="match status" value="1"/>
</dbReference>
<dbReference type="InterPro" id="IPR000109">
    <property type="entry name" value="POT_fam"/>
</dbReference>
<evidence type="ECO:0000256" key="5">
    <source>
        <dbReference type="ARBA" id="ARBA00023136"/>
    </source>
</evidence>
<protein>
    <submittedName>
        <fullName evidence="7">Uncharacterized protein</fullName>
    </submittedName>
</protein>
<dbReference type="Proteomes" id="UP001420932">
    <property type="component" value="Unassembled WGS sequence"/>
</dbReference>
<dbReference type="GO" id="GO:0071916">
    <property type="term" value="F:dipeptide transmembrane transporter activity"/>
    <property type="evidence" value="ECO:0007669"/>
    <property type="project" value="InterPro"/>
</dbReference>
<evidence type="ECO:0000256" key="4">
    <source>
        <dbReference type="ARBA" id="ARBA00022989"/>
    </source>
</evidence>
<evidence type="ECO:0000256" key="2">
    <source>
        <dbReference type="ARBA" id="ARBA00005982"/>
    </source>
</evidence>
<feature type="transmembrane region" description="Helical" evidence="6">
    <location>
        <begin position="498"/>
        <end position="523"/>
    </location>
</feature>
<evidence type="ECO:0000313" key="7">
    <source>
        <dbReference type="EMBL" id="KAK9087804.1"/>
    </source>
</evidence>
<feature type="transmembrane region" description="Helical" evidence="6">
    <location>
        <begin position="107"/>
        <end position="130"/>
    </location>
</feature>
<feature type="transmembrane region" description="Helical" evidence="6">
    <location>
        <begin position="82"/>
        <end position="100"/>
    </location>
</feature>
<dbReference type="InterPro" id="IPR036259">
    <property type="entry name" value="MFS_trans_sf"/>
</dbReference>
<evidence type="ECO:0000256" key="6">
    <source>
        <dbReference type="SAM" id="Phobius"/>
    </source>
</evidence>
<keyword evidence="5 6" id="KW-0472">Membrane</keyword>
<dbReference type="PANTHER" id="PTHR11654">
    <property type="entry name" value="OLIGOPEPTIDE TRANSPORTER-RELATED"/>
    <property type="match status" value="1"/>
</dbReference>
<dbReference type="Pfam" id="PF00854">
    <property type="entry name" value="PTR2"/>
    <property type="match status" value="1"/>
</dbReference>
<reference evidence="7 8" key="1">
    <citation type="submission" date="2024-01" db="EMBL/GenBank/DDBJ databases">
        <title>Genome assemblies of Stephania.</title>
        <authorList>
            <person name="Yang L."/>
        </authorList>
    </citation>
    <scope>NUCLEOTIDE SEQUENCE [LARGE SCALE GENOMIC DNA]</scope>
    <source>
        <strain evidence="7">YNDBR</strain>
        <tissue evidence="7">Leaf</tissue>
    </source>
</reference>
<keyword evidence="4 6" id="KW-1133">Transmembrane helix</keyword>
<feature type="transmembrane region" description="Helical" evidence="6">
    <location>
        <begin position="543"/>
        <end position="567"/>
    </location>
</feature>
<gene>
    <name evidence="7" type="ORF">Syun_030198</name>
</gene>
<comment type="subcellular location">
    <subcellularLocation>
        <location evidence="1">Membrane</location>
        <topology evidence="1">Multi-pass membrane protein</topology>
    </subcellularLocation>
</comment>
<feature type="transmembrane region" description="Helical" evidence="6">
    <location>
        <begin position="376"/>
        <end position="396"/>
    </location>
</feature>
<dbReference type="AlphaFoldDB" id="A0AAP0EFD6"/>
<feature type="transmembrane region" description="Helical" evidence="6">
    <location>
        <begin position="150"/>
        <end position="169"/>
    </location>
</feature>
<dbReference type="SUPFAM" id="SSF103473">
    <property type="entry name" value="MFS general substrate transporter"/>
    <property type="match status" value="1"/>
</dbReference>
<dbReference type="EMBL" id="JBBNAF010000013">
    <property type="protein sequence ID" value="KAK9087804.1"/>
    <property type="molecule type" value="Genomic_DNA"/>
</dbReference>
<dbReference type="GO" id="GO:0016020">
    <property type="term" value="C:membrane"/>
    <property type="evidence" value="ECO:0007669"/>
    <property type="project" value="UniProtKB-SubCell"/>
</dbReference>
<proteinExistence type="inferred from homology"/>
<keyword evidence="3 6" id="KW-0812">Transmembrane</keyword>
<evidence type="ECO:0000256" key="3">
    <source>
        <dbReference type="ARBA" id="ARBA00022692"/>
    </source>
</evidence>
<feature type="transmembrane region" description="Helical" evidence="6">
    <location>
        <begin position="223"/>
        <end position="243"/>
    </location>
</feature>
<evidence type="ECO:0000313" key="8">
    <source>
        <dbReference type="Proteomes" id="UP001420932"/>
    </source>
</evidence>
<dbReference type="GO" id="GO:0042937">
    <property type="term" value="F:tripeptide transmembrane transporter activity"/>
    <property type="evidence" value="ECO:0007669"/>
    <property type="project" value="InterPro"/>
</dbReference>
<evidence type="ECO:0000256" key="1">
    <source>
        <dbReference type="ARBA" id="ARBA00004141"/>
    </source>
</evidence>
<feature type="transmembrane region" description="Helical" evidence="6">
    <location>
        <begin position="416"/>
        <end position="436"/>
    </location>
</feature>
<dbReference type="CDD" id="cd17417">
    <property type="entry name" value="MFS_NPF5"/>
    <property type="match status" value="1"/>
</dbReference>
<accession>A0AAP0EFD6</accession>
<keyword evidence="8" id="KW-1185">Reference proteome</keyword>
<feature type="transmembrane region" description="Helical" evidence="6">
    <location>
        <begin position="336"/>
        <end position="356"/>
    </location>
</feature>
<dbReference type="InterPro" id="IPR044739">
    <property type="entry name" value="NRT1/PTR"/>
</dbReference>